<keyword evidence="4" id="KW-1185">Reference proteome</keyword>
<dbReference type="Proteomes" id="UP000233837">
    <property type="component" value="Unassembled WGS sequence"/>
</dbReference>
<organism evidence="3 4">
    <name type="scientific">Dendrobium catenatum</name>
    <dbReference type="NCBI Taxonomy" id="906689"/>
    <lineage>
        <taxon>Eukaryota</taxon>
        <taxon>Viridiplantae</taxon>
        <taxon>Streptophyta</taxon>
        <taxon>Embryophyta</taxon>
        <taxon>Tracheophyta</taxon>
        <taxon>Spermatophyta</taxon>
        <taxon>Magnoliopsida</taxon>
        <taxon>Liliopsida</taxon>
        <taxon>Asparagales</taxon>
        <taxon>Orchidaceae</taxon>
        <taxon>Epidendroideae</taxon>
        <taxon>Malaxideae</taxon>
        <taxon>Dendrobiinae</taxon>
        <taxon>Dendrobium</taxon>
    </lineage>
</organism>
<dbReference type="GO" id="GO:0009098">
    <property type="term" value="P:L-leucine biosynthetic process"/>
    <property type="evidence" value="ECO:0007669"/>
    <property type="project" value="TreeGrafter"/>
</dbReference>
<sequence>MPLHLSPDYKPNLITDPAYVRIFDTTLCDGEQSPGATMTISEKITVTRLLSRLSVDIIEAGFPESSFNWRTCRITRRCQSCVSWHMLTLATFILPTASASICSALYVDGPIVHTSFVRRVLRNPFSFSSASVTASTSIVDAAAAIETPPMPFVDERITGTSDGLRSDGGVCAAAELRKRRSLTGRSDGRRKGDEAREREGLTGVRK</sequence>
<dbReference type="InterPro" id="IPR050073">
    <property type="entry name" value="2-IPM_HCS-like"/>
</dbReference>
<dbReference type="EMBL" id="KZ503144">
    <property type="protein sequence ID" value="PKU68062.1"/>
    <property type="molecule type" value="Genomic_DNA"/>
</dbReference>
<gene>
    <name evidence="3" type="primary">IPMSA</name>
    <name evidence="3" type="ORF">MA16_Dca027287</name>
</gene>
<feature type="domain" description="Pyruvate carboxyltransferase" evidence="2">
    <location>
        <begin position="20"/>
        <end position="66"/>
    </location>
</feature>
<dbReference type="STRING" id="906689.A0A2I0VXC1"/>
<evidence type="ECO:0000313" key="4">
    <source>
        <dbReference type="Proteomes" id="UP000233837"/>
    </source>
</evidence>
<dbReference type="InterPro" id="IPR000891">
    <property type="entry name" value="PYR_CT"/>
</dbReference>
<feature type="compositionally biased region" description="Basic and acidic residues" evidence="1">
    <location>
        <begin position="186"/>
        <end position="200"/>
    </location>
</feature>
<evidence type="ECO:0000259" key="2">
    <source>
        <dbReference type="Pfam" id="PF00682"/>
    </source>
</evidence>
<reference evidence="3 4" key="1">
    <citation type="journal article" date="2016" name="Sci. Rep.">
        <title>The Dendrobium catenatum Lindl. genome sequence provides insights into polysaccharide synthase, floral development and adaptive evolution.</title>
        <authorList>
            <person name="Zhang G.Q."/>
            <person name="Xu Q."/>
            <person name="Bian C."/>
            <person name="Tsai W.C."/>
            <person name="Yeh C.M."/>
            <person name="Liu K.W."/>
            <person name="Yoshida K."/>
            <person name="Zhang L.S."/>
            <person name="Chang S.B."/>
            <person name="Chen F."/>
            <person name="Shi Y."/>
            <person name="Su Y.Y."/>
            <person name="Zhang Y.Q."/>
            <person name="Chen L.J."/>
            <person name="Yin Y."/>
            <person name="Lin M."/>
            <person name="Huang H."/>
            <person name="Deng H."/>
            <person name="Wang Z.W."/>
            <person name="Zhu S.L."/>
            <person name="Zhao X."/>
            <person name="Deng C."/>
            <person name="Niu S.C."/>
            <person name="Huang J."/>
            <person name="Wang M."/>
            <person name="Liu G.H."/>
            <person name="Yang H.J."/>
            <person name="Xiao X.J."/>
            <person name="Hsiao Y.Y."/>
            <person name="Wu W.L."/>
            <person name="Chen Y.Y."/>
            <person name="Mitsuda N."/>
            <person name="Ohme-Takagi M."/>
            <person name="Luo Y.B."/>
            <person name="Van de Peer Y."/>
            <person name="Liu Z.J."/>
        </authorList>
    </citation>
    <scope>NUCLEOTIDE SEQUENCE [LARGE SCALE GENOMIC DNA]</scope>
    <source>
        <tissue evidence="3">The whole plant</tissue>
    </source>
</reference>
<evidence type="ECO:0000256" key="1">
    <source>
        <dbReference type="SAM" id="MobiDB-lite"/>
    </source>
</evidence>
<dbReference type="Pfam" id="PF00682">
    <property type="entry name" value="HMGL-like"/>
    <property type="match status" value="1"/>
</dbReference>
<dbReference type="Gene3D" id="3.20.20.70">
    <property type="entry name" value="Aldolase class I"/>
    <property type="match status" value="1"/>
</dbReference>
<proteinExistence type="predicted"/>
<evidence type="ECO:0000313" key="3">
    <source>
        <dbReference type="EMBL" id="PKU68062.1"/>
    </source>
</evidence>
<protein>
    <submittedName>
        <fullName evidence="3">2-isopropylmalate synthase A</fullName>
    </submittedName>
</protein>
<accession>A0A2I0VXC1</accession>
<dbReference type="InterPro" id="IPR013785">
    <property type="entry name" value="Aldolase_TIM"/>
</dbReference>
<feature type="region of interest" description="Disordered" evidence="1">
    <location>
        <begin position="181"/>
        <end position="206"/>
    </location>
</feature>
<dbReference type="PANTHER" id="PTHR10277:SF9">
    <property type="entry name" value="2-ISOPROPYLMALATE SYNTHASE 1, CHLOROPLASTIC-RELATED"/>
    <property type="match status" value="1"/>
</dbReference>
<dbReference type="SUPFAM" id="SSF51569">
    <property type="entry name" value="Aldolase"/>
    <property type="match status" value="1"/>
</dbReference>
<dbReference type="AlphaFoldDB" id="A0A2I0VXC1"/>
<reference evidence="3 4" key="2">
    <citation type="journal article" date="2017" name="Nature">
        <title>The Apostasia genome and the evolution of orchids.</title>
        <authorList>
            <person name="Zhang G.Q."/>
            <person name="Liu K.W."/>
            <person name="Li Z."/>
            <person name="Lohaus R."/>
            <person name="Hsiao Y.Y."/>
            <person name="Niu S.C."/>
            <person name="Wang J.Y."/>
            <person name="Lin Y.C."/>
            <person name="Xu Q."/>
            <person name="Chen L.J."/>
            <person name="Yoshida K."/>
            <person name="Fujiwara S."/>
            <person name="Wang Z.W."/>
            <person name="Zhang Y.Q."/>
            <person name="Mitsuda N."/>
            <person name="Wang M."/>
            <person name="Liu G.H."/>
            <person name="Pecoraro L."/>
            <person name="Huang H.X."/>
            <person name="Xiao X.J."/>
            <person name="Lin M."/>
            <person name="Wu X.Y."/>
            <person name="Wu W.L."/>
            <person name="Chen Y.Y."/>
            <person name="Chang S.B."/>
            <person name="Sakamoto S."/>
            <person name="Ohme-Takagi M."/>
            <person name="Yagi M."/>
            <person name="Zeng S.J."/>
            <person name="Shen C.Y."/>
            <person name="Yeh C.M."/>
            <person name="Luo Y.B."/>
            <person name="Tsai W.C."/>
            <person name="Van de Peer Y."/>
            <person name="Liu Z.J."/>
        </authorList>
    </citation>
    <scope>NUCLEOTIDE SEQUENCE [LARGE SCALE GENOMIC DNA]</scope>
    <source>
        <tissue evidence="3">The whole plant</tissue>
    </source>
</reference>
<name>A0A2I0VXC1_9ASPA</name>
<dbReference type="PANTHER" id="PTHR10277">
    <property type="entry name" value="HOMOCITRATE SYNTHASE-RELATED"/>
    <property type="match status" value="1"/>
</dbReference>
<dbReference type="GO" id="GO:0003852">
    <property type="term" value="F:2-isopropylmalate synthase activity"/>
    <property type="evidence" value="ECO:0007669"/>
    <property type="project" value="TreeGrafter"/>
</dbReference>
<dbReference type="GO" id="GO:0009507">
    <property type="term" value="C:chloroplast"/>
    <property type="evidence" value="ECO:0007669"/>
    <property type="project" value="TreeGrafter"/>
</dbReference>